<feature type="domain" description="Cell envelope-related transcriptional attenuator" evidence="4">
    <location>
        <begin position="149"/>
        <end position="296"/>
    </location>
</feature>
<evidence type="ECO:0000256" key="1">
    <source>
        <dbReference type="ARBA" id="ARBA00006068"/>
    </source>
</evidence>
<evidence type="ECO:0000259" key="4">
    <source>
        <dbReference type="Pfam" id="PF03816"/>
    </source>
</evidence>
<keyword evidence="3" id="KW-0472">Membrane</keyword>
<dbReference type="AlphaFoldDB" id="A0A951PIC0"/>
<feature type="transmembrane region" description="Helical" evidence="3">
    <location>
        <begin position="69"/>
        <end position="93"/>
    </location>
</feature>
<reference evidence="6" key="1">
    <citation type="submission" date="2021-05" db="EMBL/GenBank/DDBJ databases">
        <authorList>
            <person name="Pietrasiak N."/>
            <person name="Ward R."/>
            <person name="Stajich J.E."/>
            <person name="Kurbessoian T."/>
        </authorList>
    </citation>
    <scope>NUCLEOTIDE SEQUENCE</scope>
    <source>
        <strain evidence="6">CPER-KK1</strain>
    </source>
</reference>
<keyword evidence="3" id="KW-1133">Transmembrane helix</keyword>
<dbReference type="PANTHER" id="PTHR33392">
    <property type="entry name" value="POLYISOPRENYL-TEICHOIC ACID--PEPTIDOGLYCAN TEICHOIC ACID TRANSFERASE TAGU"/>
    <property type="match status" value="1"/>
</dbReference>
<accession>A0A951PIC0</accession>
<evidence type="ECO:0000259" key="5">
    <source>
        <dbReference type="Pfam" id="PF13399"/>
    </source>
</evidence>
<evidence type="ECO:0000256" key="3">
    <source>
        <dbReference type="SAM" id="Phobius"/>
    </source>
</evidence>
<protein>
    <submittedName>
        <fullName evidence="6">LCP family protein</fullName>
    </submittedName>
</protein>
<proteinExistence type="inferred from homology"/>
<evidence type="ECO:0000256" key="2">
    <source>
        <dbReference type="SAM" id="MobiDB-lite"/>
    </source>
</evidence>
<feature type="compositionally biased region" description="Low complexity" evidence="2">
    <location>
        <begin position="8"/>
        <end position="23"/>
    </location>
</feature>
<sequence length="483" mass="54070">MKDSVEQSPTSLGLKSSTGSSNSQTDFHADGVDGGEAEPPQPPPNNAEEKNSHPDSKRDDFPRRRYIRWFLWSAAFIFTATISATLGATLALITPLSPLIAPLTQGTGAKELWRRGFQYDLARPVNILVMGIDRVPGIPKSSPQVFSGRSDTMLLLRLNPADNTVRMLSIPRDTQVEIPGIGMAKINDANVEGGPALTARVVSRSLNDVPIDRYVRVTTDAFRELVDLVGGVEVFVPYQMEYEDVTQNLKIDLDKGWQTLNGDQAEQFARFRKDQYGDIGRVQRQQALLKALRQRVVNPTVLPRLPQIIRVMQQYIDTNLSLEEMLALVGFGLDLEQDAFKMVLLPGRFSELNEYVASYWIMDEAGRDRVMREYFQQTPSWSSLDAISRSPNQVRIAIQNATNDPQLGQRVAQYLAEKDFHNVYIVQDWPDQLRQTQIIVQQGDLEAAAALKKVLALGQVEASSTGDIDSELTIRVGEDWLNR</sequence>
<dbReference type="Pfam" id="PF13399">
    <property type="entry name" value="LytR_C"/>
    <property type="match status" value="1"/>
</dbReference>
<feature type="domain" description="LytR/CpsA/Psr regulator C-terminal" evidence="5">
    <location>
        <begin position="393"/>
        <end position="480"/>
    </location>
</feature>
<dbReference type="Pfam" id="PF03816">
    <property type="entry name" value="LytR_cpsA_psr"/>
    <property type="match status" value="1"/>
</dbReference>
<name>A0A951PIC0_9CYAN</name>
<comment type="similarity">
    <text evidence="1">Belongs to the LytR/CpsA/Psr (LCP) family.</text>
</comment>
<dbReference type="EMBL" id="JAHHIF010000004">
    <property type="protein sequence ID" value="MBW4543504.1"/>
    <property type="molecule type" value="Genomic_DNA"/>
</dbReference>
<dbReference type="InterPro" id="IPR050922">
    <property type="entry name" value="LytR/CpsA/Psr_CW_biosynth"/>
</dbReference>
<dbReference type="Proteomes" id="UP000753908">
    <property type="component" value="Unassembled WGS sequence"/>
</dbReference>
<evidence type="ECO:0000313" key="6">
    <source>
        <dbReference type="EMBL" id="MBW4543504.1"/>
    </source>
</evidence>
<comment type="caution">
    <text evidence="6">The sequence shown here is derived from an EMBL/GenBank/DDBJ whole genome shotgun (WGS) entry which is preliminary data.</text>
</comment>
<dbReference type="PANTHER" id="PTHR33392:SF6">
    <property type="entry name" value="POLYISOPRENYL-TEICHOIC ACID--PEPTIDOGLYCAN TEICHOIC ACID TRANSFERASE TAGU"/>
    <property type="match status" value="1"/>
</dbReference>
<dbReference type="Gene3D" id="3.40.630.190">
    <property type="entry name" value="LCP protein"/>
    <property type="match status" value="1"/>
</dbReference>
<gene>
    <name evidence="6" type="ORF">KME25_03500</name>
</gene>
<evidence type="ECO:0000313" key="7">
    <source>
        <dbReference type="Proteomes" id="UP000753908"/>
    </source>
</evidence>
<keyword evidence="3" id="KW-0812">Transmembrane</keyword>
<dbReference type="Gene3D" id="3.30.70.2390">
    <property type="match status" value="1"/>
</dbReference>
<reference evidence="6" key="2">
    <citation type="journal article" date="2022" name="Microbiol. Resour. Announc.">
        <title>Metagenome Sequencing to Explore Phylogenomics of Terrestrial Cyanobacteria.</title>
        <authorList>
            <person name="Ward R.D."/>
            <person name="Stajich J.E."/>
            <person name="Johansen J.R."/>
            <person name="Huntemann M."/>
            <person name="Clum A."/>
            <person name="Foster B."/>
            <person name="Foster B."/>
            <person name="Roux S."/>
            <person name="Palaniappan K."/>
            <person name="Varghese N."/>
            <person name="Mukherjee S."/>
            <person name="Reddy T.B.K."/>
            <person name="Daum C."/>
            <person name="Copeland A."/>
            <person name="Chen I.A."/>
            <person name="Ivanova N.N."/>
            <person name="Kyrpides N.C."/>
            <person name="Shapiro N."/>
            <person name="Eloe-Fadrosh E.A."/>
            <person name="Pietrasiak N."/>
        </authorList>
    </citation>
    <scope>NUCLEOTIDE SEQUENCE</scope>
    <source>
        <strain evidence="6">CPER-KK1</strain>
    </source>
</reference>
<dbReference type="InterPro" id="IPR027381">
    <property type="entry name" value="LytR/CpsA/Psr_C"/>
</dbReference>
<dbReference type="NCBIfam" id="TIGR00350">
    <property type="entry name" value="lytR_cpsA_psr"/>
    <property type="match status" value="1"/>
</dbReference>
<organism evidence="6 7">
    <name type="scientific">Symplocastrum torsivum CPER-KK1</name>
    <dbReference type="NCBI Taxonomy" id="450513"/>
    <lineage>
        <taxon>Bacteria</taxon>
        <taxon>Bacillati</taxon>
        <taxon>Cyanobacteriota</taxon>
        <taxon>Cyanophyceae</taxon>
        <taxon>Oscillatoriophycideae</taxon>
        <taxon>Oscillatoriales</taxon>
        <taxon>Microcoleaceae</taxon>
        <taxon>Symplocastrum</taxon>
    </lineage>
</organism>
<feature type="compositionally biased region" description="Basic and acidic residues" evidence="2">
    <location>
        <begin position="47"/>
        <end position="59"/>
    </location>
</feature>
<feature type="region of interest" description="Disordered" evidence="2">
    <location>
        <begin position="1"/>
        <end position="59"/>
    </location>
</feature>
<dbReference type="InterPro" id="IPR004474">
    <property type="entry name" value="LytR_CpsA_psr"/>
</dbReference>